<feature type="transmembrane region" description="Helical" evidence="10">
    <location>
        <begin position="1458"/>
        <end position="1478"/>
    </location>
</feature>
<feature type="transmembrane region" description="Helical" evidence="10">
    <location>
        <begin position="64"/>
        <end position="80"/>
    </location>
</feature>
<keyword evidence="4" id="KW-0677">Repeat</keyword>
<feature type="transmembrane region" description="Helical" evidence="10">
    <location>
        <begin position="705"/>
        <end position="727"/>
    </location>
</feature>
<proteinExistence type="predicted"/>
<dbReference type="EMBL" id="MCGE01000008">
    <property type="protein sequence ID" value="ORZ18975.1"/>
    <property type="molecule type" value="Genomic_DNA"/>
</dbReference>
<dbReference type="InterPro" id="IPR050173">
    <property type="entry name" value="ABC_transporter_C-like"/>
</dbReference>
<dbReference type="CDD" id="cd03250">
    <property type="entry name" value="ABCC_MRP_domain1"/>
    <property type="match status" value="1"/>
</dbReference>
<feature type="domain" description="ABC transporter" evidence="11">
    <location>
        <begin position="911"/>
        <end position="1148"/>
    </location>
</feature>
<feature type="transmembrane region" description="Helical" evidence="10">
    <location>
        <begin position="814"/>
        <end position="834"/>
    </location>
</feature>
<feature type="transmembrane region" description="Helical" evidence="10">
    <location>
        <begin position="619"/>
        <end position="639"/>
    </location>
</feature>
<dbReference type="OrthoDB" id="6500128at2759"/>
<evidence type="ECO:0000313" key="13">
    <source>
        <dbReference type="EMBL" id="ORZ18975.1"/>
    </source>
</evidence>
<evidence type="ECO:0000259" key="12">
    <source>
        <dbReference type="PROSITE" id="PS50929"/>
    </source>
</evidence>
<dbReference type="InterPro" id="IPR003593">
    <property type="entry name" value="AAA+_ATPase"/>
</dbReference>
<evidence type="ECO:0000256" key="6">
    <source>
        <dbReference type="ARBA" id="ARBA00022840"/>
    </source>
</evidence>
<evidence type="ECO:0000256" key="4">
    <source>
        <dbReference type="ARBA" id="ARBA00022737"/>
    </source>
</evidence>
<protein>
    <submittedName>
        <fullName evidence="13">Phosphatidyl serine synthase-domain-containing protein</fullName>
    </submittedName>
</protein>
<evidence type="ECO:0000256" key="7">
    <source>
        <dbReference type="ARBA" id="ARBA00022989"/>
    </source>
</evidence>
<dbReference type="SMART" id="SM00382">
    <property type="entry name" value="AAA"/>
    <property type="match status" value="2"/>
</dbReference>
<dbReference type="Gene3D" id="1.20.1560.10">
    <property type="entry name" value="ABC transporter type 1, transmembrane domain"/>
    <property type="match status" value="2"/>
</dbReference>
<feature type="domain" description="ABC transmembrane type-1" evidence="12">
    <location>
        <begin position="1214"/>
        <end position="1506"/>
    </location>
</feature>
<feature type="transmembrane region" description="Helical" evidence="10">
    <location>
        <begin position="1343"/>
        <end position="1365"/>
    </location>
</feature>
<keyword evidence="7 10" id="KW-1133">Transmembrane helix</keyword>
<dbReference type="InterPro" id="IPR011527">
    <property type="entry name" value="ABC1_TM_dom"/>
</dbReference>
<feature type="non-terminal residue" evidence="13">
    <location>
        <position position="1"/>
    </location>
</feature>
<keyword evidence="5" id="KW-0547">Nucleotide-binding</keyword>
<name>A0A1X2IMG6_9FUNG</name>
<feature type="transmembrane region" description="Helical" evidence="10">
    <location>
        <begin position="840"/>
        <end position="857"/>
    </location>
</feature>
<dbReference type="FunFam" id="3.40.50.300:FF:000565">
    <property type="entry name" value="ABC bile acid transporter"/>
    <property type="match status" value="1"/>
</dbReference>
<feature type="domain" description="ABC transmembrane type-1" evidence="12">
    <location>
        <begin position="586"/>
        <end position="873"/>
    </location>
</feature>
<evidence type="ECO:0000256" key="2">
    <source>
        <dbReference type="ARBA" id="ARBA00022448"/>
    </source>
</evidence>
<accession>A0A1X2IMG6</accession>
<dbReference type="InterPro" id="IPR004277">
    <property type="entry name" value="PSS"/>
</dbReference>
<dbReference type="GO" id="GO:0006659">
    <property type="term" value="P:phosphatidylserine biosynthetic process"/>
    <property type="evidence" value="ECO:0007669"/>
    <property type="project" value="InterPro"/>
</dbReference>
<feature type="transmembrane region" description="Helical" evidence="10">
    <location>
        <begin position="6"/>
        <end position="22"/>
    </location>
</feature>
<dbReference type="PANTHER" id="PTHR24223">
    <property type="entry name" value="ATP-BINDING CASSETTE SUB-FAMILY C"/>
    <property type="match status" value="1"/>
</dbReference>
<feature type="transmembrane region" description="Helical" evidence="10">
    <location>
        <begin position="425"/>
        <end position="445"/>
    </location>
</feature>
<dbReference type="GO" id="GO:0000329">
    <property type="term" value="C:fungal-type vacuole membrane"/>
    <property type="evidence" value="ECO:0007669"/>
    <property type="project" value="TreeGrafter"/>
</dbReference>
<evidence type="ECO:0000259" key="11">
    <source>
        <dbReference type="PROSITE" id="PS50893"/>
    </source>
</evidence>
<dbReference type="Pfam" id="PF00664">
    <property type="entry name" value="ABC_membrane"/>
    <property type="match status" value="2"/>
</dbReference>
<comment type="subcellular location">
    <subcellularLocation>
        <location evidence="1">Membrane</location>
        <topology evidence="1">Multi-pass membrane protein</topology>
    </subcellularLocation>
</comment>
<dbReference type="FunFam" id="3.40.50.300:FF:000825">
    <property type="entry name" value="ABC bile acid transporter"/>
    <property type="match status" value="1"/>
</dbReference>
<dbReference type="CDD" id="cd18604">
    <property type="entry name" value="ABC_6TM_VMR1_D2_like"/>
    <property type="match status" value="1"/>
</dbReference>
<dbReference type="InterPro" id="IPR017871">
    <property type="entry name" value="ABC_transporter-like_CS"/>
</dbReference>
<evidence type="ECO:0000256" key="10">
    <source>
        <dbReference type="SAM" id="Phobius"/>
    </source>
</evidence>
<dbReference type="CDD" id="cd03244">
    <property type="entry name" value="ABCC_MRP_domain2"/>
    <property type="match status" value="1"/>
</dbReference>
<evidence type="ECO:0000256" key="5">
    <source>
        <dbReference type="ARBA" id="ARBA00022741"/>
    </source>
</evidence>
<dbReference type="InterPro" id="IPR027417">
    <property type="entry name" value="P-loop_NTPase"/>
</dbReference>
<dbReference type="Pfam" id="PF03034">
    <property type="entry name" value="PSS"/>
    <property type="match status" value="1"/>
</dbReference>
<feature type="transmembrane region" description="Helical" evidence="10">
    <location>
        <begin position="240"/>
        <end position="262"/>
    </location>
</feature>
<reference evidence="13 14" key="1">
    <citation type="submission" date="2016-07" db="EMBL/GenBank/DDBJ databases">
        <title>Pervasive Adenine N6-methylation of Active Genes in Fungi.</title>
        <authorList>
            <consortium name="DOE Joint Genome Institute"/>
            <person name="Mondo S.J."/>
            <person name="Dannebaum R.O."/>
            <person name="Kuo R.C."/>
            <person name="Labutti K."/>
            <person name="Haridas S."/>
            <person name="Kuo A."/>
            <person name="Salamov A."/>
            <person name="Ahrendt S.R."/>
            <person name="Lipzen A."/>
            <person name="Sullivan W."/>
            <person name="Andreopoulos W.B."/>
            <person name="Clum A."/>
            <person name="Lindquist E."/>
            <person name="Daum C."/>
            <person name="Ramamoorthy G.K."/>
            <person name="Gryganskyi A."/>
            <person name="Culley D."/>
            <person name="Magnuson J.K."/>
            <person name="James T.Y."/>
            <person name="O'Malley M.A."/>
            <person name="Stajich J.E."/>
            <person name="Spatafora J.W."/>
            <person name="Visel A."/>
            <person name="Grigoriev I.V."/>
        </authorList>
    </citation>
    <scope>NUCLEOTIDE SEQUENCE [LARGE SCALE GENOMIC DNA]</scope>
    <source>
        <strain evidence="13 14">NRRL 1336</strain>
    </source>
</reference>
<keyword evidence="6" id="KW-0067">ATP-binding</keyword>
<keyword evidence="2" id="KW-0813">Transport</keyword>
<dbReference type="GO" id="GO:0106245">
    <property type="term" value="F:L-serine-phosphatidylethanolamine phosphatidyltransferase activity"/>
    <property type="evidence" value="ECO:0007669"/>
    <property type="project" value="InterPro"/>
</dbReference>
<dbReference type="STRING" id="90262.A0A1X2IMG6"/>
<feature type="transmembrane region" description="Helical" evidence="10">
    <location>
        <begin position="340"/>
        <end position="359"/>
    </location>
</feature>
<dbReference type="GO" id="GO:0140359">
    <property type="term" value="F:ABC-type transporter activity"/>
    <property type="evidence" value="ECO:0007669"/>
    <property type="project" value="InterPro"/>
</dbReference>
<dbReference type="CDD" id="cd18596">
    <property type="entry name" value="ABC_6TM_VMR1_D1_like"/>
    <property type="match status" value="1"/>
</dbReference>
<dbReference type="GO" id="GO:0016887">
    <property type="term" value="F:ATP hydrolysis activity"/>
    <property type="evidence" value="ECO:0007669"/>
    <property type="project" value="InterPro"/>
</dbReference>
<gene>
    <name evidence="13" type="ORF">BCR42DRAFT_325016</name>
</gene>
<dbReference type="Proteomes" id="UP000193560">
    <property type="component" value="Unassembled WGS sequence"/>
</dbReference>
<evidence type="ECO:0000313" key="14">
    <source>
        <dbReference type="Proteomes" id="UP000193560"/>
    </source>
</evidence>
<dbReference type="PROSITE" id="PS50893">
    <property type="entry name" value="ABC_TRANSPORTER_2"/>
    <property type="match status" value="2"/>
</dbReference>
<feature type="transmembrane region" description="Helical" evidence="10">
    <location>
        <begin position="34"/>
        <end position="52"/>
    </location>
</feature>
<keyword evidence="9" id="KW-0325">Glycoprotein</keyword>
<feature type="transmembrane region" description="Helical" evidence="10">
    <location>
        <begin position="1210"/>
        <end position="1229"/>
    </location>
</feature>
<feature type="transmembrane region" description="Helical" evidence="10">
    <location>
        <begin position="579"/>
        <end position="599"/>
    </location>
</feature>
<dbReference type="InterPro" id="IPR003439">
    <property type="entry name" value="ABC_transporter-like_ATP-bd"/>
</dbReference>
<feature type="domain" description="ABC transporter" evidence="11">
    <location>
        <begin position="1552"/>
        <end position="1797"/>
    </location>
</feature>
<evidence type="ECO:0000256" key="1">
    <source>
        <dbReference type="ARBA" id="ARBA00004141"/>
    </source>
</evidence>
<organism evidence="13 14">
    <name type="scientific">Absidia repens</name>
    <dbReference type="NCBI Taxonomy" id="90262"/>
    <lineage>
        <taxon>Eukaryota</taxon>
        <taxon>Fungi</taxon>
        <taxon>Fungi incertae sedis</taxon>
        <taxon>Mucoromycota</taxon>
        <taxon>Mucoromycotina</taxon>
        <taxon>Mucoromycetes</taxon>
        <taxon>Mucorales</taxon>
        <taxon>Cunninghamellaceae</taxon>
        <taxon>Absidia</taxon>
    </lineage>
</organism>
<dbReference type="PROSITE" id="PS50929">
    <property type="entry name" value="ABC_TM1F"/>
    <property type="match status" value="2"/>
</dbReference>
<dbReference type="InterPro" id="IPR036640">
    <property type="entry name" value="ABC1_TM_sf"/>
</dbReference>
<dbReference type="SUPFAM" id="SSF90123">
    <property type="entry name" value="ABC transporter transmembrane region"/>
    <property type="match status" value="2"/>
</dbReference>
<feature type="transmembrane region" description="Helical" evidence="10">
    <location>
        <begin position="465"/>
        <end position="489"/>
    </location>
</feature>
<evidence type="ECO:0000256" key="3">
    <source>
        <dbReference type="ARBA" id="ARBA00022692"/>
    </source>
</evidence>
<keyword evidence="3 10" id="KW-0812">Transmembrane</keyword>
<dbReference type="PROSITE" id="PS00211">
    <property type="entry name" value="ABC_TRANSPORTER_1"/>
    <property type="match status" value="1"/>
</dbReference>
<feature type="transmembrane region" description="Helical" evidence="10">
    <location>
        <begin position="1371"/>
        <end position="1391"/>
    </location>
</feature>
<dbReference type="FunFam" id="1.20.1560.10:FF:000013">
    <property type="entry name" value="ABC transporter C family member 2"/>
    <property type="match status" value="1"/>
</dbReference>
<dbReference type="Pfam" id="PF00005">
    <property type="entry name" value="ABC_tran"/>
    <property type="match status" value="2"/>
</dbReference>
<keyword evidence="14" id="KW-1185">Reference proteome</keyword>
<comment type="caution">
    <text evidence="13">The sequence shown here is derived from an EMBL/GenBank/DDBJ whole genome shotgun (WGS) entry which is preliminary data.</text>
</comment>
<feature type="transmembrane region" description="Helical" evidence="10">
    <location>
        <begin position="733"/>
        <end position="751"/>
    </location>
</feature>
<evidence type="ECO:0000256" key="9">
    <source>
        <dbReference type="ARBA" id="ARBA00023180"/>
    </source>
</evidence>
<feature type="transmembrane region" description="Helical" evidence="10">
    <location>
        <begin position="1271"/>
        <end position="1295"/>
    </location>
</feature>
<dbReference type="Gene3D" id="3.40.50.300">
    <property type="entry name" value="P-loop containing nucleotide triphosphate hydrolases"/>
    <property type="match status" value="2"/>
</dbReference>
<dbReference type="PANTHER" id="PTHR24223:SF353">
    <property type="entry name" value="ABC TRANSPORTER ATP-BINDING PROTEIN_PERMEASE VMR1-RELATED"/>
    <property type="match status" value="1"/>
</dbReference>
<keyword evidence="8 10" id="KW-0472">Membrane</keyword>
<sequence>LVHPHTLTALLVLLAWLFYAGIRTNNEDTENSVKLGILAAICCFVFIGMLQFRDGPFVRPSIPFWRAIFSLSVLYQLFLNKNDARQFLTYFDPGLGIELPERSYAENCETSWSNIMDQVDIFVVAHALGWYGKAMIVRDYWLCWILSVAFELLEYSLEHQLNNFAECWWDHWILDVLLCNWAGIYLGMKTCEYLEVKEYSWVGFRQIKSLRGKAKRAVQQFTPKDWTRFEWQATSSPKNYFGTVGFMMVFLVCELNCFYLKALLWVPPEHPLNTYRLVLAFFFALPGTRDFYQYISDSNAKRLGVHAWLFICNIMTECLICLKFSENEFTVPAPMFVKVAWSIVMSFLLVIFPLWRFVLSPKKKTVAKSAYGSTNGNINHADQAEALCPSSSSSDSSLTANGQWHEPIVGQTWTAYTWARVMLSLAQWLCCLLAMMYHLNGLYFVDFTLRFLDVRSFFLVHDIEIGASMGYGFSVTSFSLGLILLVVIINEKPSTAPLVPVVSDSGREMSGENWASLYSKFMFSWVDVMMKKGWKRTLNDVDLLDLPHENLTHNTLSSYRLNYRWNMGWSILRTFKEPLLVQSGYSMVWSIGMFGPPYFLNKILRFIENADPDHQVSVATAFFYVLGLFITSSAQSLAYQQALYIGRTLGIRIQSIVIGEVYSKSLRRRDNTGVSTKDADVLPEGNSKGNVNNLLSVDAQKLGDVAAYAFYFYCFPIQVAICVWSLYKLLGVASLYGVFVMIISQPVTYYIGRRFQQGHQKVMGCTDKRIKLMNELLNAIRIVKFFAWEKEFRQRIVAIRDVELKAIRSRLYNYMWMGNVYFLIPVMIMVTVFYVYTKTFMLTASTAFTALALFNTFKSIFDELPAITSFILQGNVSLRRVEDFLMEEEIDENRTVIHPTINIGFVDNASFSWENPTESGQPVVATLEQLNLSFPMNKLSLICGTTGSGKSALIASLLGETYCLSGAAILPRKPRNPHRIIGGAASGIAYVAQTAWLQNMSIRDNILFGLPYDAERYNNVLYMTALTKDLDILEYGDSTEVGEKGISLSGGQKQRVAIARAVYSQADIVILDDCLSAVDAHTAKHIYEHCLTGKYMKQRTVILVTHHVGLCIRAASYVVAMKDGKVESSGSPVEVINSGALGDDFALLKDIETGNEAEAEEGPIPAVPVNRVNAENQQDGHGKLTKDEERAEGGVKLSVYHAYIQASGGYWFWALILALFCCAQGSVVGQDYWIKVWTYAYGNGPADDDGASTRSVGNHPLLKPEYINVTYYLSIYFLIGMLALLMTTIRSLVLFTGSLRASRRMHMELLDRILNAKVRFFDTTPLGRIVNRFSADMETVDQAVAPSLTFLLYSIIATVYVVVLITTITPAFMIPGVFVALLFWRIGNYYLRSSRDMKRLNSVSRSPIYVQFNESVSGVATIRAFGSETRFIEENSKKVDSNNRPFLMLWACNRFLHCRVDVLGAFVGFCTGCVLVLSRDWVDPGLAGLSLSYALTFTHHLLWIIRCAALNEMNCVSIERIKEYQGIDQESTSSELIHQECPRPSWPEEGGVKVENLVMQYSPETPVVLKNVSFETKPRQKIGIVGRSGSGKSTLALSLFRFMEPTSGRIVIDGVDISTLDLKDLRSRLTIIPQDPTLFSGTLRSNLDPFNLHDDAELWAAIKRSHLVDETGDSASKSDGSNNDTVVSLDAVVLENGSNWSQGQRQLIALARALVKKSSLIVLDEATSSVDFETDQKIQQTIRSEFGQSTLLCIAHRLMTVVEFDAILVLGDGEVKEYDTPLALISNPGSIFYKMCKDSGEFDQLSALAQKSLAD</sequence>
<dbReference type="GO" id="GO:0005524">
    <property type="term" value="F:ATP binding"/>
    <property type="evidence" value="ECO:0007669"/>
    <property type="project" value="UniProtKB-KW"/>
</dbReference>
<dbReference type="SUPFAM" id="SSF52540">
    <property type="entry name" value="P-loop containing nucleoside triphosphate hydrolases"/>
    <property type="match status" value="2"/>
</dbReference>
<evidence type="ECO:0000256" key="8">
    <source>
        <dbReference type="ARBA" id="ARBA00023136"/>
    </source>
</evidence>